<keyword evidence="2" id="KW-1185">Reference proteome</keyword>
<reference evidence="1 2" key="1">
    <citation type="submission" date="2021-03" db="EMBL/GenBank/DDBJ databases">
        <title>Genomic Encyclopedia of Type Strains, Phase IV (KMG-IV): sequencing the most valuable type-strain genomes for metagenomic binning, comparative biology and taxonomic classification.</title>
        <authorList>
            <person name="Goeker M."/>
        </authorList>
    </citation>
    <scope>NUCLEOTIDE SEQUENCE [LARGE SCALE GENOMIC DNA]</scope>
    <source>
        <strain evidence="1 2">DSM 24738</strain>
    </source>
</reference>
<comment type="caution">
    <text evidence="1">The sequence shown here is derived from an EMBL/GenBank/DDBJ whole genome shotgun (WGS) entry which is preliminary data.</text>
</comment>
<dbReference type="Proteomes" id="UP001519343">
    <property type="component" value="Unassembled WGS sequence"/>
</dbReference>
<evidence type="ECO:0000313" key="2">
    <source>
        <dbReference type="Proteomes" id="UP001519343"/>
    </source>
</evidence>
<sequence length="72" mass="8404">MQHPLTTLIIIVYQNRRENTLFLTMNKTGLLRVCFGHNDTKPISFKRFYAREGNSVLMIESIFKSIDLEGLE</sequence>
<organism evidence="1 2">
    <name type="scientific">Ammoniphilus resinae</name>
    <dbReference type="NCBI Taxonomy" id="861532"/>
    <lineage>
        <taxon>Bacteria</taxon>
        <taxon>Bacillati</taxon>
        <taxon>Bacillota</taxon>
        <taxon>Bacilli</taxon>
        <taxon>Bacillales</taxon>
        <taxon>Paenibacillaceae</taxon>
        <taxon>Aneurinibacillus group</taxon>
        <taxon>Ammoniphilus</taxon>
    </lineage>
</organism>
<accession>A0ABS4GVS9</accession>
<proteinExistence type="predicted"/>
<protein>
    <submittedName>
        <fullName evidence="1">Uncharacterized protein</fullName>
    </submittedName>
</protein>
<gene>
    <name evidence="1" type="ORF">J2Z37_004381</name>
</gene>
<evidence type="ECO:0000313" key="1">
    <source>
        <dbReference type="EMBL" id="MBP1934361.1"/>
    </source>
</evidence>
<name>A0ABS4GVS9_9BACL</name>
<dbReference type="EMBL" id="JAGGKT010000020">
    <property type="protein sequence ID" value="MBP1934361.1"/>
    <property type="molecule type" value="Genomic_DNA"/>
</dbReference>